<evidence type="ECO:0000313" key="4">
    <source>
        <dbReference type="EMBL" id="CAC5390052.1"/>
    </source>
</evidence>
<dbReference type="InterPro" id="IPR001073">
    <property type="entry name" value="C1q_dom"/>
</dbReference>
<feature type="domain" description="C1q" evidence="3">
    <location>
        <begin position="44"/>
        <end position="174"/>
    </location>
</feature>
<dbReference type="GO" id="GO:0005576">
    <property type="term" value="C:extracellular region"/>
    <property type="evidence" value="ECO:0007669"/>
    <property type="project" value="UniProtKB-SubCell"/>
</dbReference>
<evidence type="ECO:0000256" key="1">
    <source>
        <dbReference type="ARBA" id="ARBA00004613"/>
    </source>
</evidence>
<evidence type="ECO:0000259" key="3">
    <source>
        <dbReference type="PROSITE" id="PS50871"/>
    </source>
</evidence>
<dbReference type="PANTHER" id="PTHR15427">
    <property type="entry name" value="EMILIN ELASTIN MICROFIBRIL INTERFACE-LOCATED PROTEIN ELASTIN MICROFIBRIL INTERFACER"/>
    <property type="match status" value="1"/>
</dbReference>
<dbReference type="Gene3D" id="2.60.120.40">
    <property type="match status" value="1"/>
</dbReference>
<dbReference type="InterPro" id="IPR050392">
    <property type="entry name" value="Collagen/C1q_domain"/>
</dbReference>
<dbReference type="PROSITE" id="PS50871">
    <property type="entry name" value="C1Q"/>
    <property type="match status" value="1"/>
</dbReference>
<dbReference type="SUPFAM" id="SSF49842">
    <property type="entry name" value="TNF-like"/>
    <property type="match status" value="1"/>
</dbReference>
<dbReference type="Proteomes" id="UP000507470">
    <property type="component" value="Unassembled WGS sequence"/>
</dbReference>
<evidence type="ECO:0000313" key="5">
    <source>
        <dbReference type="Proteomes" id="UP000507470"/>
    </source>
</evidence>
<dbReference type="SMART" id="SM00110">
    <property type="entry name" value="C1Q"/>
    <property type="match status" value="1"/>
</dbReference>
<sequence length="174" mass="19321">MLKQNYKNGKRCAYDACPQNDKLLSCIRDKLKPQQCDEICSCNCEDRKVGFLATLSKSLEDIGMHATVVYDAVKTNIGGGYDPITGIFTSPSDGLYYFTWTTLTEPKGSFITSLQHNNNAVVGNHARANGLDEYLPSSQSAVVQMKKGETVYIRTWAQGQYLSGFWSSFSGFEI</sequence>
<dbReference type="InterPro" id="IPR008983">
    <property type="entry name" value="Tumour_necrosis_fac-like_dom"/>
</dbReference>
<dbReference type="PRINTS" id="PR00007">
    <property type="entry name" value="COMPLEMNTC1Q"/>
</dbReference>
<dbReference type="OrthoDB" id="6077627at2759"/>
<gene>
    <name evidence="4" type="ORF">MCOR_25174</name>
</gene>
<name>A0A6J8C2N4_MYTCO</name>
<proteinExistence type="predicted"/>
<organism evidence="4 5">
    <name type="scientific">Mytilus coruscus</name>
    <name type="common">Sea mussel</name>
    <dbReference type="NCBI Taxonomy" id="42192"/>
    <lineage>
        <taxon>Eukaryota</taxon>
        <taxon>Metazoa</taxon>
        <taxon>Spiralia</taxon>
        <taxon>Lophotrochozoa</taxon>
        <taxon>Mollusca</taxon>
        <taxon>Bivalvia</taxon>
        <taxon>Autobranchia</taxon>
        <taxon>Pteriomorphia</taxon>
        <taxon>Mytilida</taxon>
        <taxon>Mytiloidea</taxon>
        <taxon>Mytilidae</taxon>
        <taxon>Mytilinae</taxon>
        <taxon>Mytilus</taxon>
    </lineage>
</organism>
<protein>
    <submittedName>
        <fullName evidence="4">C1QL</fullName>
    </submittedName>
</protein>
<keyword evidence="5" id="KW-1185">Reference proteome</keyword>
<dbReference type="Pfam" id="PF00386">
    <property type="entry name" value="C1q"/>
    <property type="match status" value="1"/>
</dbReference>
<dbReference type="AlphaFoldDB" id="A0A6J8C2N4"/>
<comment type="subcellular location">
    <subcellularLocation>
        <location evidence="1">Secreted</location>
    </subcellularLocation>
</comment>
<dbReference type="PANTHER" id="PTHR15427:SF50">
    <property type="entry name" value="COMPLEMENT C1Q TUMOR NECROSIS FACTOR-RELATED PROTEIN 2-LIKE"/>
    <property type="match status" value="1"/>
</dbReference>
<accession>A0A6J8C2N4</accession>
<reference evidence="4 5" key="1">
    <citation type="submission" date="2020-06" db="EMBL/GenBank/DDBJ databases">
        <authorList>
            <person name="Li R."/>
            <person name="Bekaert M."/>
        </authorList>
    </citation>
    <scope>NUCLEOTIDE SEQUENCE [LARGE SCALE GENOMIC DNA]</scope>
    <source>
        <strain evidence="5">wild</strain>
    </source>
</reference>
<evidence type="ECO:0000256" key="2">
    <source>
        <dbReference type="ARBA" id="ARBA00022525"/>
    </source>
</evidence>
<dbReference type="EMBL" id="CACVKT020004442">
    <property type="protein sequence ID" value="CAC5390052.1"/>
    <property type="molecule type" value="Genomic_DNA"/>
</dbReference>
<keyword evidence="2" id="KW-0964">Secreted</keyword>